<dbReference type="GO" id="GO:0004523">
    <property type="term" value="F:RNA-DNA hybrid ribonuclease activity"/>
    <property type="evidence" value="ECO:0007669"/>
    <property type="project" value="InterPro"/>
</dbReference>
<gene>
    <name evidence="3" type="ORF">CAMPLR22A2D_LOCUS4371</name>
</gene>
<dbReference type="AlphaFoldDB" id="A0A7H4LMA8"/>
<dbReference type="CDD" id="cd06222">
    <property type="entry name" value="RNase_H_like"/>
    <property type="match status" value="1"/>
</dbReference>
<dbReference type="PANTHER" id="PTHR47723:SF18">
    <property type="entry name" value="RNASE H TYPE-1 DOMAIN-CONTAINING PROTEIN"/>
    <property type="match status" value="1"/>
</dbReference>
<dbReference type="SUPFAM" id="SSF53098">
    <property type="entry name" value="Ribonuclease H-like"/>
    <property type="match status" value="1"/>
</dbReference>
<dbReference type="InterPro" id="IPR017900">
    <property type="entry name" value="4Fe4S_Fe_S_CS"/>
</dbReference>
<feature type="compositionally biased region" description="Pro residues" evidence="1">
    <location>
        <begin position="245"/>
        <end position="255"/>
    </location>
</feature>
<proteinExistence type="predicted"/>
<protein>
    <recommendedName>
        <fullName evidence="2">RNase H type-1 domain-containing protein</fullName>
    </recommendedName>
</protein>
<feature type="region of interest" description="Disordered" evidence="1">
    <location>
        <begin position="236"/>
        <end position="255"/>
    </location>
</feature>
<feature type="domain" description="RNase H type-1" evidence="2">
    <location>
        <begin position="85"/>
        <end position="202"/>
    </location>
</feature>
<dbReference type="Pfam" id="PF13456">
    <property type="entry name" value="RVT_3"/>
    <property type="match status" value="1"/>
</dbReference>
<sequence length="553" mass="62002">MEILLKNTSIIEGLPVAELTSVAAWFLWWQRRQIMKGIGIQNPERTTLSIRVLATNYFRSLTPKLPARLADHIRKKPVHDMVKVNVDASFHVDTLSRATGAVIRDEHGDFIAAASWFIPNVRDVDAVELLAIRNGMYLLANMGCMRAEVESDGTFAVEAVQLMDNYQGPDVAVVAECKQLSVDFAKITFKHCFREANQVCHWHTLKKKTFDFLFCRCFLLVMSRQPVSEVTTDRTMLPTTATASTPPPPPAPPPGEPHAALFFALGYMRLPELLACWRVCRLLGEAVAVDPLLWRRVAVERPLSGRMTDQVLLKLTARAEGTLRSLRLFGCVHVSDAGLLRVVEHNPRVTEIYVPACTGLTGDGVVKIVQLLHEHKGNISRLRLDGISGMSKHHLDIIMSLMCKGNPQGQQDRSPLFYNHRAREALNTNDERPIDVDLCPVCATVGPVFDCTRDDCRKVRDSLWRCRGCYFCFPKCEKCGGCVSSEDIVDADLACSDLMCLDCWFTVPKCSTCNRPYCGRHENLMVSLSMAGQFSCQRCKEPDASHENQEDDY</sequence>
<dbReference type="Gene3D" id="3.30.420.10">
    <property type="entry name" value="Ribonuclease H-like superfamily/Ribonuclease H"/>
    <property type="match status" value="1"/>
</dbReference>
<dbReference type="InterPro" id="IPR036397">
    <property type="entry name" value="RNaseH_sf"/>
</dbReference>
<evidence type="ECO:0000259" key="2">
    <source>
        <dbReference type="Pfam" id="PF13456"/>
    </source>
</evidence>
<organism evidence="3 4">
    <name type="scientific">Triticum aestivum</name>
    <name type="common">Wheat</name>
    <dbReference type="NCBI Taxonomy" id="4565"/>
    <lineage>
        <taxon>Eukaryota</taxon>
        <taxon>Viridiplantae</taxon>
        <taxon>Streptophyta</taxon>
        <taxon>Embryophyta</taxon>
        <taxon>Tracheophyta</taxon>
        <taxon>Spermatophyta</taxon>
        <taxon>Magnoliopsida</taxon>
        <taxon>Liliopsida</taxon>
        <taxon>Poales</taxon>
        <taxon>Poaceae</taxon>
        <taxon>BOP clade</taxon>
        <taxon>Pooideae</taxon>
        <taxon>Triticodae</taxon>
        <taxon>Triticeae</taxon>
        <taxon>Triticinae</taxon>
        <taxon>Triticum</taxon>
    </lineage>
</organism>
<dbReference type="InterPro" id="IPR044730">
    <property type="entry name" value="RNase_H-like_dom_plant"/>
</dbReference>
<dbReference type="InterPro" id="IPR012337">
    <property type="entry name" value="RNaseH-like_sf"/>
</dbReference>
<accession>A0A7H4LMA8</accession>
<evidence type="ECO:0000256" key="1">
    <source>
        <dbReference type="SAM" id="MobiDB-lite"/>
    </source>
</evidence>
<dbReference type="EMBL" id="LS480641">
    <property type="protein sequence ID" value="SPT19746.1"/>
    <property type="molecule type" value="Genomic_DNA"/>
</dbReference>
<dbReference type="InterPro" id="IPR002156">
    <property type="entry name" value="RNaseH_domain"/>
</dbReference>
<dbReference type="Proteomes" id="UP000280104">
    <property type="component" value="Chromosome II"/>
</dbReference>
<dbReference type="PROSITE" id="PS00198">
    <property type="entry name" value="4FE4S_FER_1"/>
    <property type="match status" value="1"/>
</dbReference>
<reference evidence="3 4" key="1">
    <citation type="submission" date="2018-05" db="EMBL/GenBank/DDBJ databases">
        <authorList>
            <person name="Thind KAUR A."/>
        </authorList>
    </citation>
    <scope>NUCLEOTIDE SEQUENCE [LARGE SCALE GENOMIC DNA]</scope>
</reference>
<dbReference type="InterPro" id="IPR053151">
    <property type="entry name" value="RNase_H-like"/>
</dbReference>
<dbReference type="Gene3D" id="3.80.10.10">
    <property type="entry name" value="Ribonuclease Inhibitor"/>
    <property type="match status" value="1"/>
</dbReference>
<evidence type="ECO:0000313" key="4">
    <source>
        <dbReference type="Proteomes" id="UP000280104"/>
    </source>
</evidence>
<evidence type="ECO:0000313" key="3">
    <source>
        <dbReference type="EMBL" id="SPT19746.1"/>
    </source>
</evidence>
<dbReference type="PANTHER" id="PTHR47723">
    <property type="entry name" value="OS05G0353850 PROTEIN"/>
    <property type="match status" value="1"/>
</dbReference>
<dbReference type="InterPro" id="IPR032675">
    <property type="entry name" value="LRR_dom_sf"/>
</dbReference>
<dbReference type="GO" id="GO:0003676">
    <property type="term" value="F:nucleic acid binding"/>
    <property type="evidence" value="ECO:0007669"/>
    <property type="project" value="InterPro"/>
</dbReference>
<name>A0A7H4LMA8_WHEAT</name>